<dbReference type="KEGG" id="gbr:Gbro_3835"/>
<evidence type="ECO:0000256" key="1">
    <source>
        <dbReference type="ARBA" id="ARBA00006432"/>
    </source>
</evidence>
<dbReference type="InterPro" id="IPR000873">
    <property type="entry name" value="AMP-dep_synth/lig_dom"/>
</dbReference>
<dbReference type="RefSeq" id="WP_012835516.1">
    <property type="nucleotide sequence ID" value="NC_013441.1"/>
</dbReference>
<reference evidence="8" key="1">
    <citation type="submission" date="2009-10" db="EMBL/GenBank/DDBJ databases">
        <title>The complete chromosome of Gordonia bronchialis DSM 43247.</title>
        <authorList>
            <consortium name="US DOE Joint Genome Institute (JGI-PGF)"/>
            <person name="Lucas S."/>
            <person name="Copeland A."/>
            <person name="Lapidus A."/>
            <person name="Glavina del Rio T."/>
            <person name="Dalin E."/>
            <person name="Tice H."/>
            <person name="Bruce D."/>
            <person name="Goodwin L."/>
            <person name="Pitluck S."/>
            <person name="Kyrpides N."/>
            <person name="Mavromatis K."/>
            <person name="Ivanova N."/>
            <person name="Ovchinnikova G."/>
            <person name="Saunders E."/>
            <person name="Brettin T."/>
            <person name="Detter J.C."/>
            <person name="Han C."/>
            <person name="Larimer F."/>
            <person name="Land M."/>
            <person name="Hauser L."/>
            <person name="Markowitz V."/>
            <person name="Cheng J.-F."/>
            <person name="Hugenholtz P."/>
            <person name="Woyke T."/>
            <person name="Wu D."/>
            <person name="Jando M."/>
            <person name="Schneider S."/>
            <person name="Goeker M."/>
            <person name="Klenk H.-P."/>
            <person name="Eisen J.A."/>
        </authorList>
    </citation>
    <scope>NUCLEOTIDE SEQUENCE [LARGE SCALE GENOMIC DNA]</scope>
    <source>
        <strain evidence="8">ATCC 25592 / DSM 43247 / BCRC 13721 / JCM 3198 / KCTC 3076 / NBRC 16047 / NCTC 10667</strain>
    </source>
</reference>
<dbReference type="PANTHER" id="PTHR43107">
    <property type="entry name" value="LONG-CHAIN FATTY ACID TRANSPORT PROTEIN"/>
    <property type="match status" value="1"/>
</dbReference>
<feature type="domain" description="AMP-binding enzyme C-terminal" evidence="6">
    <location>
        <begin position="417"/>
        <end position="493"/>
    </location>
</feature>
<evidence type="ECO:0000313" key="7">
    <source>
        <dbReference type="EMBL" id="ACY23013.1"/>
    </source>
</evidence>
<dbReference type="NCBIfam" id="NF009927">
    <property type="entry name" value="PRK13388.1"/>
    <property type="match status" value="1"/>
</dbReference>
<keyword evidence="4" id="KW-0067">ATP-binding</keyword>
<dbReference type="SUPFAM" id="SSF56801">
    <property type="entry name" value="Acetyl-CoA synthetase-like"/>
    <property type="match status" value="1"/>
</dbReference>
<dbReference type="PANTHER" id="PTHR43107:SF15">
    <property type="entry name" value="FATTY ACID TRANSPORT PROTEIN 3, ISOFORM A"/>
    <property type="match status" value="1"/>
</dbReference>
<dbReference type="eggNOG" id="COG0318">
    <property type="taxonomic scope" value="Bacteria"/>
</dbReference>
<dbReference type="GO" id="GO:0044539">
    <property type="term" value="P:long-chain fatty acid import into cell"/>
    <property type="evidence" value="ECO:0007669"/>
    <property type="project" value="TreeGrafter"/>
</dbReference>
<dbReference type="GO" id="GO:0004467">
    <property type="term" value="F:long-chain fatty acid-CoA ligase activity"/>
    <property type="evidence" value="ECO:0007669"/>
    <property type="project" value="TreeGrafter"/>
</dbReference>
<evidence type="ECO:0000256" key="4">
    <source>
        <dbReference type="ARBA" id="ARBA00022840"/>
    </source>
</evidence>
<evidence type="ECO:0000256" key="2">
    <source>
        <dbReference type="ARBA" id="ARBA00022598"/>
    </source>
</evidence>
<keyword evidence="3" id="KW-0547">Nucleotide-binding</keyword>
<evidence type="ECO:0000259" key="5">
    <source>
        <dbReference type="Pfam" id="PF00501"/>
    </source>
</evidence>
<accession>D0L383</accession>
<dbReference type="GO" id="GO:0005886">
    <property type="term" value="C:plasma membrane"/>
    <property type="evidence" value="ECO:0007669"/>
    <property type="project" value="TreeGrafter"/>
</dbReference>
<reference evidence="7 8" key="2">
    <citation type="journal article" date="2010" name="Stand. Genomic Sci.">
        <title>Complete genome sequence of Gordonia bronchialis type strain (3410).</title>
        <authorList>
            <person name="Ivanova N."/>
            <person name="Sikorski J."/>
            <person name="Jando M."/>
            <person name="Lapidus A."/>
            <person name="Nolan M."/>
            <person name="Lucas S."/>
            <person name="Del Rio T.G."/>
            <person name="Tice H."/>
            <person name="Copeland A."/>
            <person name="Cheng J.F."/>
            <person name="Chen F."/>
            <person name="Bruce D."/>
            <person name="Goodwin L."/>
            <person name="Pitluck S."/>
            <person name="Mavromatis K."/>
            <person name="Ovchinnikova G."/>
            <person name="Pati A."/>
            <person name="Chen A."/>
            <person name="Palaniappan K."/>
            <person name="Land M."/>
            <person name="Hauser L."/>
            <person name="Chang Y.J."/>
            <person name="Jeffries C.D."/>
            <person name="Chain P."/>
            <person name="Saunders E."/>
            <person name="Han C."/>
            <person name="Detter J.C."/>
            <person name="Brettin T."/>
            <person name="Rohde M."/>
            <person name="Goker M."/>
            <person name="Bristow J."/>
            <person name="Eisen J.A."/>
            <person name="Markowitz V."/>
            <person name="Hugenholtz P."/>
            <person name="Klenk H.P."/>
            <person name="Kyrpides N.C."/>
        </authorList>
    </citation>
    <scope>NUCLEOTIDE SEQUENCE [LARGE SCALE GENOMIC DNA]</scope>
    <source>
        <strain evidence="8">ATCC 25592 / DSM 43247 / BCRC 13721 / JCM 3198 / KCTC 3076 / NBRC 16047 / NCTC 10667</strain>
    </source>
</reference>
<dbReference type="InterPro" id="IPR045851">
    <property type="entry name" value="AMP-bd_C_sf"/>
</dbReference>
<comment type="similarity">
    <text evidence="1">Belongs to the ATP-dependent AMP-binding enzyme family.</text>
</comment>
<dbReference type="PROSITE" id="PS00455">
    <property type="entry name" value="AMP_BINDING"/>
    <property type="match status" value="1"/>
</dbReference>
<dbReference type="Pfam" id="PF13193">
    <property type="entry name" value="AMP-binding_C"/>
    <property type="match status" value="1"/>
</dbReference>
<name>D0L383_GORB4</name>
<organism evidence="7 8">
    <name type="scientific">Gordonia bronchialis (strain ATCC 25592 / DSM 43247 / BCRC 13721 / JCM 3198 / KCTC 3076 / NBRC 16047 / NCTC 10667)</name>
    <name type="common">Rhodococcus bronchialis</name>
    <dbReference type="NCBI Taxonomy" id="526226"/>
    <lineage>
        <taxon>Bacteria</taxon>
        <taxon>Bacillati</taxon>
        <taxon>Actinomycetota</taxon>
        <taxon>Actinomycetes</taxon>
        <taxon>Mycobacteriales</taxon>
        <taxon>Gordoniaceae</taxon>
        <taxon>Gordonia</taxon>
    </lineage>
</organism>
<dbReference type="STRING" id="526226.Gbro_3835"/>
<dbReference type="EMBL" id="CP001802">
    <property type="protein sequence ID" value="ACY23013.1"/>
    <property type="molecule type" value="Genomic_DNA"/>
</dbReference>
<dbReference type="InterPro" id="IPR025110">
    <property type="entry name" value="AMP-bd_C"/>
</dbReference>
<dbReference type="OrthoDB" id="9803968at2"/>
<evidence type="ECO:0000313" key="8">
    <source>
        <dbReference type="Proteomes" id="UP000001219"/>
    </source>
</evidence>
<evidence type="ECO:0000256" key="3">
    <source>
        <dbReference type="ARBA" id="ARBA00022741"/>
    </source>
</evidence>
<dbReference type="InterPro" id="IPR020845">
    <property type="entry name" value="AMP-binding_CS"/>
</dbReference>
<dbReference type="HOGENOM" id="CLU_000022_59_10_11"/>
<feature type="domain" description="AMP-dependent synthetase/ligase" evidence="5">
    <location>
        <begin position="11"/>
        <end position="366"/>
    </location>
</feature>
<dbReference type="Proteomes" id="UP000001219">
    <property type="component" value="Chromosome"/>
</dbReference>
<keyword evidence="8" id="KW-1185">Reference proteome</keyword>
<protein>
    <submittedName>
        <fullName evidence="7">AMP-dependent synthetase and ligase</fullName>
    </submittedName>
</protein>
<dbReference type="GO" id="GO:0005524">
    <property type="term" value="F:ATP binding"/>
    <property type="evidence" value="ECO:0007669"/>
    <property type="project" value="UniProtKB-KW"/>
</dbReference>
<evidence type="ECO:0000259" key="6">
    <source>
        <dbReference type="Pfam" id="PF13193"/>
    </source>
</evidence>
<dbReference type="InterPro" id="IPR042099">
    <property type="entry name" value="ANL_N_sf"/>
</dbReference>
<dbReference type="Pfam" id="PF00501">
    <property type="entry name" value="AMP-binding"/>
    <property type="match status" value="1"/>
</dbReference>
<sequence>MADTVTQLLHARADDDNLAITYEGTTWTWREYIHDAGRMAAAVLGVADRSRPMHVGTLLGNTPDMLMALAAGALGGYVTVGVNNTRRGEGLAADILRADCQILLTDAEHRTLLDGLDLPGVSIFDTSTSAWTDLLANAGELTPHSVPTATDTFMLIFTSGTSGNPKPVQFAHMMIPFAGPVLADKYNIGPGDVCYLSMPLFHSAALMGGYCVALCGGAAIAPAKFSASTFLSDIRRYNATYMNYVGKPLAYILATPEQPDDADNPLRVAFGNEATDRDINDFARRFGCTVWDGFGSTELAIIITREPGTPPGSIGRGFPNVAVYHPDTRTECARAEFDATGALTNADAAIGELVNVDGGGMFMGYYNDSEATGERLRDGMYWSGDLAYKDADDWIYLAGRTGDWMRVDGENIAAGPIERILLRIPEINRVAVYAVPDEHVGDAVMAAIVLQDDAVLDPERFAEQLAAQADLSPKAWPRHVRIADDLPTTATNKILKRALKSEGITAGDGTLWTMQARSRTYRVAATDAVTTV</sequence>
<gene>
    <name evidence="7" type="ordered locus">Gbro_3835</name>
</gene>
<proteinExistence type="inferred from homology"/>
<dbReference type="GO" id="GO:0005324">
    <property type="term" value="F:long-chain fatty acid transmembrane transporter activity"/>
    <property type="evidence" value="ECO:0007669"/>
    <property type="project" value="TreeGrafter"/>
</dbReference>
<dbReference type="Gene3D" id="3.40.50.12780">
    <property type="entry name" value="N-terminal domain of ligase-like"/>
    <property type="match status" value="1"/>
</dbReference>
<dbReference type="AlphaFoldDB" id="D0L383"/>
<keyword evidence="2 7" id="KW-0436">Ligase</keyword>
<dbReference type="Gene3D" id="3.30.300.30">
    <property type="match status" value="1"/>
</dbReference>